<reference evidence="7 8" key="2">
    <citation type="submission" date="2023-06" db="EMBL/GenBank/DDBJ databases">
        <authorList>
            <person name="Zeman M."/>
            <person name="Kubasova T."/>
            <person name="Jahodarova E."/>
            <person name="Nykrynova M."/>
            <person name="Rychlik I."/>
        </authorList>
    </citation>
    <scope>NUCLEOTIDE SEQUENCE [LARGE SCALE GENOMIC DNA]</scope>
    <source>
        <strain evidence="7 8">154_Feed</strain>
    </source>
</reference>
<protein>
    <submittedName>
        <fullName evidence="7">ABC transporter ATP-binding protein</fullName>
    </submittedName>
</protein>
<dbReference type="InterPro" id="IPR017911">
    <property type="entry name" value="MacB-like_ATP-bd"/>
</dbReference>
<comment type="similarity">
    <text evidence="1">Belongs to the ABC transporter superfamily.</text>
</comment>
<dbReference type="GO" id="GO:0005524">
    <property type="term" value="F:ATP binding"/>
    <property type="evidence" value="ECO:0007669"/>
    <property type="project" value="UniProtKB-KW"/>
</dbReference>
<evidence type="ECO:0000259" key="6">
    <source>
        <dbReference type="PROSITE" id="PS50893"/>
    </source>
</evidence>
<evidence type="ECO:0000256" key="5">
    <source>
        <dbReference type="SAM" id="MobiDB-lite"/>
    </source>
</evidence>
<evidence type="ECO:0000313" key="7">
    <source>
        <dbReference type="EMBL" id="MDM8274840.1"/>
    </source>
</evidence>
<dbReference type="InterPro" id="IPR027417">
    <property type="entry name" value="P-loop_NTPase"/>
</dbReference>
<reference evidence="8" key="1">
    <citation type="submission" date="2023-06" db="EMBL/GenBank/DDBJ databases">
        <title>Identification and characterization of horizontal gene transfer across gut microbiota members of farm animals based on homology search.</title>
        <authorList>
            <person name="Zeman M."/>
            <person name="Kubasova T."/>
            <person name="Jahodarova E."/>
            <person name="Nykrynova M."/>
            <person name="Rychlik I."/>
        </authorList>
    </citation>
    <scope>NUCLEOTIDE SEQUENCE [LARGE SCALE GENOMIC DNA]</scope>
    <source>
        <strain evidence="8">154_Feed</strain>
    </source>
</reference>
<dbReference type="InterPro" id="IPR003439">
    <property type="entry name" value="ABC_transporter-like_ATP-bd"/>
</dbReference>
<dbReference type="EMBL" id="JAUDDZ010000005">
    <property type="protein sequence ID" value="MDM8274840.1"/>
    <property type="molecule type" value="Genomic_DNA"/>
</dbReference>
<keyword evidence="3" id="KW-0547">Nucleotide-binding</keyword>
<evidence type="ECO:0000256" key="4">
    <source>
        <dbReference type="ARBA" id="ARBA00022840"/>
    </source>
</evidence>
<dbReference type="SUPFAM" id="SSF52540">
    <property type="entry name" value="P-loop containing nucleoside triphosphate hydrolases"/>
    <property type="match status" value="1"/>
</dbReference>
<sequence length="326" mass="35112">MALLSHVPTRPGDTPVRRGATPAVPVQVMRSTAAANSAASTPVQPSAGVHMRLDPTARPSGSQAPFASTPQQTPVLDVRHIEKVYGARGNLTRALADVSFTVMKGDFVGIMGASGSGKSTLLNCVSTIDSVTSGNVLVNGEDVTKLKSSKLTRFRREQLGFIFQDSNLLDTLTARENIALPLTISHVGAKEVLRRVEEVAGRLGIHETLDKYPYQLSGGQQQRVAAARALVSDPAIIMADEPTGALDSKNARLLLESFEAMNSSYQATVLMVTHDSFAASYTHRVLFIRDGRIFTELRRGDSTRQQFFERIMEVVAMMGGEGSDAL</sequence>
<dbReference type="PANTHER" id="PTHR42798">
    <property type="entry name" value="LIPOPROTEIN-RELEASING SYSTEM ATP-BINDING PROTEIN LOLD"/>
    <property type="match status" value="1"/>
</dbReference>
<evidence type="ECO:0000256" key="3">
    <source>
        <dbReference type="ARBA" id="ARBA00022741"/>
    </source>
</evidence>
<feature type="region of interest" description="Disordered" evidence="5">
    <location>
        <begin position="1"/>
        <end position="73"/>
    </location>
</feature>
<proteinExistence type="inferred from homology"/>
<organism evidence="7 8">
    <name type="scientific">Enorma phocaeensis</name>
    <dbReference type="NCBI Taxonomy" id="1871019"/>
    <lineage>
        <taxon>Bacteria</taxon>
        <taxon>Bacillati</taxon>
        <taxon>Actinomycetota</taxon>
        <taxon>Coriobacteriia</taxon>
        <taxon>Coriobacteriales</taxon>
        <taxon>Coriobacteriaceae</taxon>
        <taxon>Enorma</taxon>
    </lineage>
</organism>
<dbReference type="SMART" id="SM00382">
    <property type="entry name" value="AAA"/>
    <property type="match status" value="1"/>
</dbReference>
<dbReference type="Pfam" id="PF00005">
    <property type="entry name" value="ABC_tran"/>
    <property type="match status" value="1"/>
</dbReference>
<dbReference type="PANTHER" id="PTHR42798:SF7">
    <property type="entry name" value="ALPHA-D-RIBOSE 1-METHYLPHOSPHONATE 5-TRIPHOSPHATE SYNTHASE SUBUNIT PHNL"/>
    <property type="match status" value="1"/>
</dbReference>
<dbReference type="Gene3D" id="3.40.50.300">
    <property type="entry name" value="P-loop containing nucleotide triphosphate hydrolases"/>
    <property type="match status" value="1"/>
</dbReference>
<dbReference type="CDD" id="cd03255">
    <property type="entry name" value="ABC_MJ0796_LolCDE_FtsE"/>
    <property type="match status" value="1"/>
</dbReference>
<dbReference type="PROSITE" id="PS50893">
    <property type="entry name" value="ABC_TRANSPORTER_2"/>
    <property type="match status" value="1"/>
</dbReference>
<evidence type="ECO:0000256" key="2">
    <source>
        <dbReference type="ARBA" id="ARBA00022448"/>
    </source>
</evidence>
<gene>
    <name evidence="7" type="ORF">QUW28_04905</name>
</gene>
<name>A0ABT7V8M6_9ACTN</name>
<dbReference type="InterPro" id="IPR003593">
    <property type="entry name" value="AAA+_ATPase"/>
</dbReference>
<dbReference type="Proteomes" id="UP001529421">
    <property type="component" value="Unassembled WGS sequence"/>
</dbReference>
<evidence type="ECO:0000256" key="1">
    <source>
        <dbReference type="ARBA" id="ARBA00005417"/>
    </source>
</evidence>
<feature type="compositionally biased region" description="Low complexity" evidence="5">
    <location>
        <begin position="31"/>
        <end position="41"/>
    </location>
</feature>
<keyword evidence="8" id="KW-1185">Reference proteome</keyword>
<comment type="caution">
    <text evidence="7">The sequence shown here is derived from an EMBL/GenBank/DDBJ whole genome shotgun (WGS) entry which is preliminary data.</text>
</comment>
<accession>A0ABT7V8M6</accession>
<keyword evidence="4 7" id="KW-0067">ATP-binding</keyword>
<feature type="domain" description="ABC transporter" evidence="6">
    <location>
        <begin position="76"/>
        <end position="315"/>
    </location>
</feature>
<keyword evidence="2" id="KW-0813">Transport</keyword>
<evidence type="ECO:0000313" key="8">
    <source>
        <dbReference type="Proteomes" id="UP001529421"/>
    </source>
</evidence>
<feature type="compositionally biased region" description="Polar residues" evidence="5">
    <location>
        <begin position="59"/>
        <end position="73"/>
    </location>
</feature>